<proteinExistence type="predicted"/>
<dbReference type="InterPro" id="IPR029044">
    <property type="entry name" value="Nucleotide-diphossugar_trans"/>
</dbReference>
<dbReference type="InterPro" id="IPR001173">
    <property type="entry name" value="Glyco_trans_2-like"/>
</dbReference>
<dbReference type="CDD" id="cd04179">
    <property type="entry name" value="DPM_DPG-synthase_like"/>
    <property type="match status" value="1"/>
</dbReference>
<reference evidence="2" key="1">
    <citation type="submission" date="2018-05" db="EMBL/GenBank/DDBJ databases">
        <authorList>
            <person name="Lanie J.A."/>
            <person name="Ng W.-L."/>
            <person name="Kazmierczak K.M."/>
            <person name="Andrzejewski T.M."/>
            <person name="Davidsen T.M."/>
            <person name="Wayne K.J."/>
            <person name="Tettelin H."/>
            <person name="Glass J.I."/>
            <person name="Rusch D."/>
            <person name="Podicherti R."/>
            <person name="Tsui H.-C.T."/>
            <person name="Winkler M.E."/>
        </authorList>
    </citation>
    <scope>NUCLEOTIDE SEQUENCE</scope>
</reference>
<protein>
    <recommendedName>
        <fullName evidence="1">Glycosyltransferase 2-like domain-containing protein</fullName>
    </recommendedName>
</protein>
<dbReference type="PANTHER" id="PTHR10859:SF91">
    <property type="entry name" value="DOLICHYL-PHOSPHATE BETA-GLUCOSYLTRANSFERASE"/>
    <property type="match status" value="1"/>
</dbReference>
<sequence>MAEFHPCVVIPIYNHKKTIADVVTSLAHLKIPYLIVDDASNVETQKTLAELAEADSNVEILNRTENGGKGAAVTTGLLTAYKKGFTHALQVDADGQHLASDAVKFLESAKNQPESLVLGQPYFDESAPKSRVYGRKITQFFVWLETVSFEIKDTLCGFRVYPLSAFHAIAEQVQLRERMDFDPEIAVRMYWERVPVINIETPVRYDEEGLSHFHFFRDNVLMISLHVSLLLEALRRSPQLIWNAIKRNIRQ</sequence>
<gene>
    <name evidence="2" type="ORF">METZ01_LOCUS93183</name>
</gene>
<dbReference type="PANTHER" id="PTHR10859">
    <property type="entry name" value="GLYCOSYL TRANSFERASE"/>
    <property type="match status" value="1"/>
</dbReference>
<organism evidence="2">
    <name type="scientific">marine metagenome</name>
    <dbReference type="NCBI Taxonomy" id="408172"/>
    <lineage>
        <taxon>unclassified sequences</taxon>
        <taxon>metagenomes</taxon>
        <taxon>ecological metagenomes</taxon>
    </lineage>
</organism>
<dbReference type="SUPFAM" id="SSF53448">
    <property type="entry name" value="Nucleotide-diphospho-sugar transferases"/>
    <property type="match status" value="1"/>
</dbReference>
<dbReference type="Gene3D" id="3.90.550.10">
    <property type="entry name" value="Spore Coat Polysaccharide Biosynthesis Protein SpsA, Chain A"/>
    <property type="match status" value="1"/>
</dbReference>
<dbReference type="EMBL" id="UINC01008974">
    <property type="protein sequence ID" value="SVA40329.1"/>
    <property type="molecule type" value="Genomic_DNA"/>
</dbReference>
<dbReference type="Pfam" id="PF00535">
    <property type="entry name" value="Glycos_transf_2"/>
    <property type="match status" value="1"/>
</dbReference>
<dbReference type="AlphaFoldDB" id="A0A381VJ18"/>
<accession>A0A381VJ18</accession>
<dbReference type="GO" id="GO:0006487">
    <property type="term" value="P:protein N-linked glycosylation"/>
    <property type="evidence" value="ECO:0007669"/>
    <property type="project" value="TreeGrafter"/>
</dbReference>
<name>A0A381VJ18_9ZZZZ</name>
<feature type="domain" description="Glycosyltransferase 2-like" evidence="1">
    <location>
        <begin position="7"/>
        <end position="143"/>
    </location>
</feature>
<evidence type="ECO:0000313" key="2">
    <source>
        <dbReference type="EMBL" id="SVA40329.1"/>
    </source>
</evidence>
<evidence type="ECO:0000259" key="1">
    <source>
        <dbReference type="Pfam" id="PF00535"/>
    </source>
</evidence>